<evidence type="ECO:0008006" key="12">
    <source>
        <dbReference type="Google" id="ProtNLM"/>
    </source>
</evidence>
<dbReference type="Proteomes" id="UP000612055">
    <property type="component" value="Unassembled WGS sequence"/>
</dbReference>
<feature type="region of interest" description="Disordered" evidence="6">
    <location>
        <begin position="511"/>
        <end position="594"/>
    </location>
</feature>
<feature type="domain" description="DEAD-box RNA helicase Q" evidence="9">
    <location>
        <begin position="75"/>
        <end position="103"/>
    </location>
</feature>
<dbReference type="Gene3D" id="3.40.50.300">
    <property type="entry name" value="P-loop containing nucleotide triphosphate hydrolases"/>
    <property type="match status" value="2"/>
</dbReference>
<dbReference type="GO" id="GO:0005524">
    <property type="term" value="F:ATP binding"/>
    <property type="evidence" value="ECO:0007669"/>
    <property type="project" value="UniProtKB-KW"/>
</dbReference>
<evidence type="ECO:0000256" key="6">
    <source>
        <dbReference type="SAM" id="MobiDB-lite"/>
    </source>
</evidence>
<feature type="region of interest" description="Disordered" evidence="6">
    <location>
        <begin position="56"/>
        <end position="79"/>
    </location>
</feature>
<keyword evidence="11" id="KW-1185">Reference proteome</keyword>
<dbReference type="GO" id="GO:0003676">
    <property type="term" value="F:nucleic acid binding"/>
    <property type="evidence" value="ECO:0007669"/>
    <property type="project" value="InterPro"/>
</dbReference>
<dbReference type="EMBL" id="JAEHOE010000001">
    <property type="protein sequence ID" value="KAG2501843.1"/>
    <property type="molecule type" value="Genomic_DNA"/>
</dbReference>
<dbReference type="PROSITE" id="PS51195">
    <property type="entry name" value="Q_MOTIF"/>
    <property type="match status" value="1"/>
</dbReference>
<dbReference type="SUPFAM" id="SSF52540">
    <property type="entry name" value="P-loop containing nucleoside triphosphate hydrolases"/>
    <property type="match status" value="1"/>
</dbReference>
<sequence length="594" mass="62664">MLASGSLARGVGGGMRSAARPAPASSRPCILLRAPLQHFAAATFRTQGRSPQLTVVNVSRPSGAGPSSSGPKPPRNFHQLGLQPQLLSALEGLGFDEPTDIQAMAIPTLLTQPGNYFLASHTGSGKTLAYLLPLVQGMKAQEAEGFVPRPKRPRVLVLGPTRELTDQITQVAKRLCHSAKFRAACANAYKGLNDQARQLSGPVDVLVATPTRLLQHVKEGNVYYRDVQWLVIDEADTVFEQGWGAEVAQILAPLRSKPGGCHVLLVSATLTKAVQRAIRELVPDAKEIKTSSLHKAVSGSTHQFLSLPPGGNKLQLLSEVLSADSRRSQKALVFCNTVDSCRAVEHFAREQGLRCVCYHGDMPPDERQASMASYAGAGAPSSASSPSSGPGSPQPIMIATDLAARGLDFPGTVDHVINFDFPSTPVDYLHRTGRTARAGSTGYITSIVSKKDRTLADRIEYALNHDQPLDALTADKERLAPSQLATKQREKANEKVREAAAVLGPQGMARLRAKQQATGGKARKAGAGGGGAKGEASKKAAAKPTLKGPVRGAARFALMEERMARRNAEKGKGRGGRGGPGGRGGAGGRGKGGE</sequence>
<dbReference type="InterPro" id="IPR027417">
    <property type="entry name" value="P-loop_NTPase"/>
</dbReference>
<dbReference type="InterPro" id="IPR014014">
    <property type="entry name" value="RNA_helicase_DEAD_Q_motif"/>
</dbReference>
<dbReference type="PROSITE" id="PS51194">
    <property type="entry name" value="HELICASE_CTER"/>
    <property type="match status" value="1"/>
</dbReference>
<evidence type="ECO:0000259" key="8">
    <source>
        <dbReference type="PROSITE" id="PS51194"/>
    </source>
</evidence>
<evidence type="ECO:0000259" key="9">
    <source>
        <dbReference type="PROSITE" id="PS51195"/>
    </source>
</evidence>
<feature type="compositionally biased region" description="Basic and acidic residues" evidence="6">
    <location>
        <begin position="558"/>
        <end position="572"/>
    </location>
</feature>
<feature type="compositionally biased region" description="Gly residues" evidence="6">
    <location>
        <begin position="576"/>
        <end position="594"/>
    </location>
</feature>
<keyword evidence="4" id="KW-0067">ATP-binding</keyword>
<protein>
    <recommendedName>
        <fullName evidence="12">RNA helicase</fullName>
    </recommendedName>
</protein>
<reference evidence="10" key="1">
    <citation type="journal article" date="2020" name="bioRxiv">
        <title>Comparative genomics of Chlamydomonas.</title>
        <authorList>
            <person name="Craig R.J."/>
            <person name="Hasan A.R."/>
            <person name="Ness R.W."/>
            <person name="Keightley P.D."/>
        </authorList>
    </citation>
    <scope>NUCLEOTIDE SEQUENCE</scope>
    <source>
        <strain evidence="10">CCAP 11/70</strain>
    </source>
</reference>
<dbReference type="Pfam" id="PF00271">
    <property type="entry name" value="Helicase_C"/>
    <property type="match status" value="1"/>
</dbReference>
<dbReference type="PROSITE" id="PS51192">
    <property type="entry name" value="HELICASE_ATP_BIND_1"/>
    <property type="match status" value="1"/>
</dbReference>
<accession>A0A835YFM7</accession>
<dbReference type="CDD" id="cd18787">
    <property type="entry name" value="SF2_C_DEAD"/>
    <property type="match status" value="1"/>
</dbReference>
<keyword evidence="1" id="KW-0547">Nucleotide-binding</keyword>
<evidence type="ECO:0000313" key="10">
    <source>
        <dbReference type="EMBL" id="KAG2501843.1"/>
    </source>
</evidence>
<evidence type="ECO:0000256" key="5">
    <source>
        <dbReference type="PROSITE-ProRule" id="PRU00552"/>
    </source>
</evidence>
<dbReference type="AlphaFoldDB" id="A0A835YFM7"/>
<name>A0A835YFM7_9CHLO</name>
<dbReference type="PANTHER" id="PTHR47960">
    <property type="entry name" value="DEAD-BOX ATP-DEPENDENT RNA HELICASE 50"/>
    <property type="match status" value="1"/>
</dbReference>
<feature type="region of interest" description="Disordered" evidence="6">
    <location>
        <begin position="374"/>
        <end position="395"/>
    </location>
</feature>
<evidence type="ECO:0000256" key="3">
    <source>
        <dbReference type="ARBA" id="ARBA00022806"/>
    </source>
</evidence>
<dbReference type="SMART" id="SM00487">
    <property type="entry name" value="DEXDc"/>
    <property type="match status" value="1"/>
</dbReference>
<dbReference type="InterPro" id="IPR044742">
    <property type="entry name" value="DEAD/DEAH_RhlB"/>
</dbReference>
<dbReference type="OrthoDB" id="10256233at2759"/>
<evidence type="ECO:0000256" key="4">
    <source>
        <dbReference type="ARBA" id="ARBA00022840"/>
    </source>
</evidence>
<feature type="compositionally biased region" description="Low complexity" evidence="6">
    <location>
        <begin position="59"/>
        <end position="70"/>
    </location>
</feature>
<dbReference type="InterPro" id="IPR014001">
    <property type="entry name" value="Helicase_ATP-bd"/>
</dbReference>
<feature type="compositionally biased region" description="Low complexity" evidence="6">
    <location>
        <begin position="374"/>
        <end position="391"/>
    </location>
</feature>
<dbReference type="SMART" id="SM00490">
    <property type="entry name" value="HELICc"/>
    <property type="match status" value="1"/>
</dbReference>
<dbReference type="InterPro" id="IPR011545">
    <property type="entry name" value="DEAD/DEAH_box_helicase_dom"/>
</dbReference>
<proteinExistence type="predicted"/>
<comment type="caution">
    <text evidence="10">The sequence shown here is derived from an EMBL/GenBank/DDBJ whole genome shotgun (WGS) entry which is preliminary data.</text>
</comment>
<gene>
    <name evidence="10" type="ORF">HYH03_000341</name>
</gene>
<dbReference type="Pfam" id="PF00270">
    <property type="entry name" value="DEAD"/>
    <property type="match status" value="1"/>
</dbReference>
<evidence type="ECO:0000259" key="7">
    <source>
        <dbReference type="PROSITE" id="PS51192"/>
    </source>
</evidence>
<evidence type="ECO:0000313" key="11">
    <source>
        <dbReference type="Proteomes" id="UP000612055"/>
    </source>
</evidence>
<feature type="domain" description="Helicase ATP-binding" evidence="7">
    <location>
        <begin position="107"/>
        <end position="288"/>
    </location>
</feature>
<feature type="domain" description="Helicase C-terminal" evidence="8">
    <location>
        <begin position="315"/>
        <end position="480"/>
    </location>
</feature>
<feature type="short sequence motif" description="Q motif" evidence="5">
    <location>
        <begin position="75"/>
        <end position="103"/>
    </location>
</feature>
<dbReference type="GO" id="GO:0016787">
    <property type="term" value="F:hydrolase activity"/>
    <property type="evidence" value="ECO:0007669"/>
    <property type="project" value="UniProtKB-KW"/>
</dbReference>
<feature type="region of interest" description="Disordered" evidence="6">
    <location>
        <begin position="1"/>
        <end position="23"/>
    </location>
</feature>
<dbReference type="CDD" id="cd00268">
    <property type="entry name" value="DEADc"/>
    <property type="match status" value="1"/>
</dbReference>
<evidence type="ECO:0000256" key="2">
    <source>
        <dbReference type="ARBA" id="ARBA00022801"/>
    </source>
</evidence>
<dbReference type="InterPro" id="IPR001650">
    <property type="entry name" value="Helicase_C-like"/>
</dbReference>
<evidence type="ECO:0000256" key="1">
    <source>
        <dbReference type="ARBA" id="ARBA00022741"/>
    </source>
</evidence>
<organism evidence="10 11">
    <name type="scientific">Edaphochlamys debaryana</name>
    <dbReference type="NCBI Taxonomy" id="47281"/>
    <lineage>
        <taxon>Eukaryota</taxon>
        <taxon>Viridiplantae</taxon>
        <taxon>Chlorophyta</taxon>
        <taxon>core chlorophytes</taxon>
        <taxon>Chlorophyceae</taxon>
        <taxon>CS clade</taxon>
        <taxon>Chlamydomonadales</taxon>
        <taxon>Chlamydomonadales incertae sedis</taxon>
        <taxon>Edaphochlamys</taxon>
    </lineage>
</organism>
<keyword evidence="2" id="KW-0378">Hydrolase</keyword>
<dbReference type="GO" id="GO:0003724">
    <property type="term" value="F:RNA helicase activity"/>
    <property type="evidence" value="ECO:0007669"/>
    <property type="project" value="InterPro"/>
</dbReference>
<keyword evidence="3" id="KW-0347">Helicase</keyword>